<evidence type="ECO:0000256" key="4">
    <source>
        <dbReference type="ARBA" id="ARBA00023235"/>
    </source>
</evidence>
<keyword evidence="3" id="KW-0697">Rotamase</keyword>
<evidence type="ECO:0000256" key="3">
    <source>
        <dbReference type="ARBA" id="ARBA00023110"/>
    </source>
</evidence>
<feature type="domain" description="PPIase cyclophilin-type" evidence="6">
    <location>
        <begin position="224"/>
        <end position="381"/>
    </location>
</feature>
<gene>
    <name evidence="7" type="ORF">IQ217_13615</name>
</gene>
<dbReference type="InterPro" id="IPR002130">
    <property type="entry name" value="Cyclophilin-type_PPIase_dom"/>
</dbReference>
<evidence type="ECO:0000256" key="1">
    <source>
        <dbReference type="ARBA" id="ARBA00013194"/>
    </source>
</evidence>
<dbReference type="PANTHER" id="PTHR43246">
    <property type="entry name" value="PEPTIDYL-PROLYL CIS-TRANS ISOMERASE CYP38, CHLOROPLASTIC"/>
    <property type="match status" value="1"/>
</dbReference>
<dbReference type="Gene3D" id="2.40.100.10">
    <property type="entry name" value="Cyclophilin-like"/>
    <property type="match status" value="1"/>
</dbReference>
<protein>
    <recommendedName>
        <fullName evidence="1">peptidylprolyl isomerase</fullName>
        <ecNumber evidence="1">5.2.1.8</ecNumber>
    </recommendedName>
</protein>
<keyword evidence="5" id="KW-1133">Transmembrane helix</keyword>
<dbReference type="Pfam" id="PF00160">
    <property type="entry name" value="Pro_isomerase"/>
    <property type="match status" value="1"/>
</dbReference>
<dbReference type="CDD" id="cd01924">
    <property type="entry name" value="cyclophilin_TLP40_like"/>
    <property type="match status" value="1"/>
</dbReference>
<dbReference type="RefSeq" id="WP_194020360.1">
    <property type="nucleotide sequence ID" value="NZ_JADEVV010000041.1"/>
</dbReference>
<keyword evidence="2" id="KW-0793">Thylakoid</keyword>
<keyword evidence="5" id="KW-0472">Membrane</keyword>
<dbReference type="InterPro" id="IPR048563">
    <property type="entry name" value="CYP38_PsbQ-like"/>
</dbReference>
<accession>A0ABR9VU29</accession>
<proteinExistence type="predicted"/>
<evidence type="ECO:0000256" key="2">
    <source>
        <dbReference type="ARBA" id="ARBA00023078"/>
    </source>
</evidence>
<dbReference type="Gene3D" id="1.20.120.290">
    <property type="entry name" value="Oxygen-evolving enhancer protein 3 (PsbQ), four-helix up-down bundle"/>
    <property type="match status" value="1"/>
</dbReference>
<dbReference type="InterPro" id="IPR029000">
    <property type="entry name" value="Cyclophilin-like_dom_sf"/>
</dbReference>
<keyword evidence="4 7" id="KW-0413">Isomerase</keyword>
<keyword evidence="8" id="KW-1185">Reference proteome</keyword>
<dbReference type="SUPFAM" id="SSF50891">
    <property type="entry name" value="Cyclophilin-like"/>
    <property type="match status" value="1"/>
</dbReference>
<evidence type="ECO:0000259" key="6">
    <source>
        <dbReference type="PROSITE" id="PS50072"/>
    </source>
</evidence>
<dbReference type="PROSITE" id="PS50072">
    <property type="entry name" value="CSA_PPIASE_2"/>
    <property type="match status" value="1"/>
</dbReference>
<keyword evidence="5" id="KW-0812">Transmembrane</keyword>
<dbReference type="Pfam" id="PF21329">
    <property type="entry name" value="CYP38_PsbQ-like"/>
    <property type="match status" value="1"/>
</dbReference>
<evidence type="ECO:0000313" key="8">
    <source>
        <dbReference type="Proteomes" id="UP000658720"/>
    </source>
</evidence>
<dbReference type="EC" id="5.2.1.8" evidence="1"/>
<dbReference type="InterPro" id="IPR044665">
    <property type="entry name" value="E_coli_cyclophilin_A-like"/>
</dbReference>
<name>A0ABR9VU29_9SYNC</name>
<sequence length="402" mass="43611">MGALKWENFAVAPYAGEQTTIIMMQIIKIPLGIITRQGLRLGLMSLVLTILSLTWAMPGLSLPLGQPMLLGALAQGNAITDPNAILRYALPIDNPEVRRLQDSLEDISNHIRAKRWPAIKKDVRAANLTITLKEDKILAGVPADRQAEAETLLGNVKTDLTDLAAAVDAKDKEQVIGLRQSALTAIGDLEALMVTDFPFAIPEEFANLPQLNGRATVEMTTNKGPLTIVVDGYSAPINAGNFVDLVQRKFYDGLPFIRSEDFFVTQAGDPPGPEAGFIDPQTKQYRAIPLEILVKGEEGPIYGMTLEDAGMYLPELALPFNAYGAIALARPETEPNGGSSQFFFFKFDTELTPPGFNLMDGRYSVFGYVVDGKETLEQLSEGDKIVSAKVVDGADNLVNGNS</sequence>
<feature type="transmembrane region" description="Helical" evidence="5">
    <location>
        <begin position="38"/>
        <end position="57"/>
    </location>
</feature>
<evidence type="ECO:0000313" key="7">
    <source>
        <dbReference type="EMBL" id="MBE9254857.1"/>
    </source>
</evidence>
<organism evidence="7 8">
    <name type="scientific">Synechocystis salina LEGE 00031</name>
    <dbReference type="NCBI Taxonomy" id="1828736"/>
    <lineage>
        <taxon>Bacteria</taxon>
        <taxon>Bacillati</taxon>
        <taxon>Cyanobacteriota</taxon>
        <taxon>Cyanophyceae</taxon>
        <taxon>Synechococcales</taxon>
        <taxon>Merismopediaceae</taxon>
        <taxon>Synechocystis</taxon>
    </lineage>
</organism>
<reference evidence="7 8" key="1">
    <citation type="submission" date="2020-10" db="EMBL/GenBank/DDBJ databases">
        <authorList>
            <person name="Castelo-Branco R."/>
            <person name="Eusebio N."/>
            <person name="Adriana R."/>
            <person name="Vieira A."/>
            <person name="Brugerolle De Fraissinette N."/>
            <person name="Rezende De Castro R."/>
            <person name="Schneider M.P."/>
            <person name="Vasconcelos V."/>
            <person name="Leao P.N."/>
        </authorList>
    </citation>
    <scope>NUCLEOTIDE SEQUENCE [LARGE SCALE GENOMIC DNA]</scope>
    <source>
        <strain evidence="7 8">LEGE 00031</strain>
    </source>
</reference>
<comment type="caution">
    <text evidence="7">The sequence shown here is derived from an EMBL/GenBank/DDBJ whole genome shotgun (WGS) entry which is preliminary data.</text>
</comment>
<evidence type="ECO:0000256" key="5">
    <source>
        <dbReference type="SAM" id="Phobius"/>
    </source>
</evidence>
<dbReference type="InterPro" id="IPR023222">
    <property type="entry name" value="PsbQ-like_dom_sf"/>
</dbReference>
<dbReference type="EMBL" id="JADEVV010000041">
    <property type="protein sequence ID" value="MBE9254857.1"/>
    <property type="molecule type" value="Genomic_DNA"/>
</dbReference>
<dbReference type="GO" id="GO:0016853">
    <property type="term" value="F:isomerase activity"/>
    <property type="evidence" value="ECO:0007669"/>
    <property type="project" value="UniProtKB-KW"/>
</dbReference>
<dbReference type="Proteomes" id="UP000658720">
    <property type="component" value="Unassembled WGS sequence"/>
</dbReference>
<dbReference type="SUPFAM" id="SSF101112">
    <property type="entry name" value="Oxygen-evolving enhancer protein 3"/>
    <property type="match status" value="1"/>
</dbReference>